<accession>A0A9Q1JQY2</accession>
<dbReference type="Proteomes" id="UP001153076">
    <property type="component" value="Unassembled WGS sequence"/>
</dbReference>
<dbReference type="OrthoDB" id="1752268at2759"/>
<dbReference type="AlphaFoldDB" id="A0A9Q1JQY2"/>
<proteinExistence type="predicted"/>
<protein>
    <submittedName>
        <fullName evidence="2">Uncharacterized protein</fullName>
    </submittedName>
</protein>
<feature type="compositionally biased region" description="Basic and acidic residues" evidence="1">
    <location>
        <begin position="56"/>
        <end position="76"/>
    </location>
</feature>
<evidence type="ECO:0000256" key="1">
    <source>
        <dbReference type="SAM" id="MobiDB-lite"/>
    </source>
</evidence>
<organism evidence="2 3">
    <name type="scientific">Carnegiea gigantea</name>
    <dbReference type="NCBI Taxonomy" id="171969"/>
    <lineage>
        <taxon>Eukaryota</taxon>
        <taxon>Viridiplantae</taxon>
        <taxon>Streptophyta</taxon>
        <taxon>Embryophyta</taxon>
        <taxon>Tracheophyta</taxon>
        <taxon>Spermatophyta</taxon>
        <taxon>Magnoliopsida</taxon>
        <taxon>eudicotyledons</taxon>
        <taxon>Gunneridae</taxon>
        <taxon>Pentapetalae</taxon>
        <taxon>Caryophyllales</taxon>
        <taxon>Cactineae</taxon>
        <taxon>Cactaceae</taxon>
        <taxon>Cactoideae</taxon>
        <taxon>Echinocereeae</taxon>
        <taxon>Carnegiea</taxon>
    </lineage>
</organism>
<reference evidence="2" key="1">
    <citation type="submission" date="2022-04" db="EMBL/GenBank/DDBJ databases">
        <title>Carnegiea gigantea Genome sequencing and assembly v2.</title>
        <authorList>
            <person name="Copetti D."/>
            <person name="Sanderson M.J."/>
            <person name="Burquez A."/>
            <person name="Wojciechowski M.F."/>
        </authorList>
    </citation>
    <scope>NUCLEOTIDE SEQUENCE</scope>
    <source>
        <strain evidence="2">SGP5-SGP5p</strain>
        <tissue evidence="2">Aerial part</tissue>
    </source>
</reference>
<keyword evidence="3" id="KW-1185">Reference proteome</keyword>
<dbReference type="EMBL" id="JAKOGI010000892">
    <property type="protein sequence ID" value="KAJ8429446.1"/>
    <property type="molecule type" value="Genomic_DNA"/>
</dbReference>
<feature type="region of interest" description="Disordered" evidence="1">
    <location>
        <begin position="56"/>
        <end position="109"/>
    </location>
</feature>
<evidence type="ECO:0000313" key="3">
    <source>
        <dbReference type="Proteomes" id="UP001153076"/>
    </source>
</evidence>
<comment type="caution">
    <text evidence="2">The sequence shown here is derived from an EMBL/GenBank/DDBJ whole genome shotgun (WGS) entry which is preliminary data.</text>
</comment>
<gene>
    <name evidence="2" type="ORF">Cgig2_015298</name>
</gene>
<evidence type="ECO:0000313" key="2">
    <source>
        <dbReference type="EMBL" id="KAJ8429446.1"/>
    </source>
</evidence>
<name>A0A9Q1JQY2_9CARY</name>
<sequence>MTDTILQQVTKLVKRTMEVVNSTRPLATFDYVPTTGYEPSHRYTPTRTLRRSDEVREIVRPKRSRQSWDENHDRSRNKNGPQSSKREPPGEGTLLSTAQQGSIPKPFRVSDGIKVTSNAKEATTHDYDTKTTKHVEALVDRPLLKTRGSIPSQGTQPHTCRTSRRGMLYGDSSHYHWWIYGRHHLVSIEGPNARNAGHRVTVSTMLFDGREDPHFTSPHNDTLVVELKVVNALVRRILIDTGSSVDIITWEC</sequence>